<dbReference type="RefSeq" id="XP_013774096.1">
    <property type="nucleotide sequence ID" value="XM_013918642.2"/>
</dbReference>
<keyword evidence="3" id="KW-0809">Transit peptide</keyword>
<dbReference type="InterPro" id="IPR050700">
    <property type="entry name" value="YIM1/Zinc_Alcohol_DH_Fams"/>
</dbReference>
<reference evidence="8 9" key="1">
    <citation type="submission" date="2025-05" db="UniProtKB">
        <authorList>
            <consortium name="RefSeq"/>
        </authorList>
    </citation>
    <scope>IDENTIFICATION</scope>
    <source>
        <tissue evidence="8 9">Muscle</tissue>
    </source>
</reference>
<dbReference type="PANTHER" id="PTHR11695:SF294">
    <property type="entry name" value="RETICULON-4-INTERACTING PROTEIN 1, MITOCHONDRIAL"/>
    <property type="match status" value="1"/>
</dbReference>
<evidence type="ECO:0000259" key="6">
    <source>
        <dbReference type="SMART" id="SM00829"/>
    </source>
</evidence>
<proteinExistence type="inferred from homology"/>
<dbReference type="PROSITE" id="PS01162">
    <property type="entry name" value="QOR_ZETA_CRYSTAL"/>
    <property type="match status" value="1"/>
</dbReference>
<organism evidence="7 8">
    <name type="scientific">Limulus polyphemus</name>
    <name type="common">Atlantic horseshoe crab</name>
    <dbReference type="NCBI Taxonomy" id="6850"/>
    <lineage>
        <taxon>Eukaryota</taxon>
        <taxon>Metazoa</taxon>
        <taxon>Ecdysozoa</taxon>
        <taxon>Arthropoda</taxon>
        <taxon>Chelicerata</taxon>
        <taxon>Merostomata</taxon>
        <taxon>Xiphosura</taxon>
        <taxon>Limulidae</taxon>
        <taxon>Limulus</taxon>
    </lineage>
</organism>
<keyword evidence="7" id="KW-1185">Reference proteome</keyword>
<dbReference type="InterPro" id="IPR002364">
    <property type="entry name" value="Quin_OxRdtase/zeta-crystal_CS"/>
</dbReference>
<dbReference type="SUPFAM" id="SSF50129">
    <property type="entry name" value="GroES-like"/>
    <property type="match status" value="1"/>
</dbReference>
<evidence type="ECO:0000313" key="8">
    <source>
        <dbReference type="RefSeq" id="XP_013774096.1"/>
    </source>
</evidence>
<dbReference type="InterPro" id="IPR011032">
    <property type="entry name" value="GroES-like_sf"/>
</dbReference>
<evidence type="ECO:0000313" key="10">
    <source>
        <dbReference type="RefSeq" id="XP_022241272.1"/>
    </source>
</evidence>
<dbReference type="InterPro" id="IPR013154">
    <property type="entry name" value="ADH-like_N"/>
</dbReference>
<comment type="subcellular location">
    <subcellularLocation>
        <location evidence="1">Mitochondrion</location>
    </subcellularLocation>
</comment>
<evidence type="ECO:0000313" key="7">
    <source>
        <dbReference type="Proteomes" id="UP000694941"/>
    </source>
</evidence>
<dbReference type="InterPro" id="IPR037397">
    <property type="entry name" value="RTN4IP1"/>
</dbReference>
<name>A0ABM1B3J9_LIMPO</name>
<keyword evidence="4" id="KW-0560">Oxidoreductase</keyword>
<comment type="similarity">
    <text evidence="2">Belongs to the zinc-containing alcohol dehydrogenase family. Quinone oxidoreductase subfamily.</text>
</comment>
<accession>A0ABM1B3J9</accession>
<sequence length="384" mass="42065">MHQRKVLQILLHFRHQNLRYFCSLPATMKVWQTYKYGGPEELVFCDTAHVPFISKPNDLLVQIHAASVNPIDVRMLGGYGSVAIGTLKRLCDFPQDPAEFPLTFGRDFSGVVIDTGRSVKNFKPGDEVWGALGAQRQGTHAEFVLAADSSVSHKPKSISHIEAASIPYVAATVWSALCVVGELRRDTARGMRSLVCAGSGGIGTFAIQLLRAWGAHVTTTCSTEAVHLVTQLGADEVIDYSTQNVMEELKMLKGFDIILDSIGQENADFYLDLLKSWSNSKYVTIVPPFLMNTDKYGVIGGTLLSLVQASLDTAKGLKDGRSLRWALFAPSGCVLKTISQMVDNGEITPVVEKVFQFQDTPDAYRKLQEGHARGKTVISVKNTA</sequence>
<dbReference type="RefSeq" id="XP_022241268.1">
    <property type="nucleotide sequence ID" value="XM_022385560.1"/>
</dbReference>
<keyword evidence="5" id="KW-0496">Mitochondrion</keyword>
<evidence type="ECO:0000256" key="4">
    <source>
        <dbReference type="ARBA" id="ARBA00023002"/>
    </source>
</evidence>
<feature type="domain" description="Enoyl reductase (ER)" evidence="6">
    <location>
        <begin position="37"/>
        <end position="378"/>
    </location>
</feature>
<dbReference type="RefSeq" id="XP_022241272.1">
    <property type="nucleotide sequence ID" value="XM_022385564.1"/>
</dbReference>
<dbReference type="SUPFAM" id="SSF51735">
    <property type="entry name" value="NAD(P)-binding Rossmann-fold domains"/>
    <property type="match status" value="1"/>
</dbReference>
<dbReference type="Pfam" id="PF08240">
    <property type="entry name" value="ADH_N"/>
    <property type="match status" value="1"/>
</dbReference>
<evidence type="ECO:0000256" key="5">
    <source>
        <dbReference type="ARBA" id="ARBA00023128"/>
    </source>
</evidence>
<dbReference type="CDD" id="cd08248">
    <property type="entry name" value="RTN4I1"/>
    <property type="match status" value="1"/>
</dbReference>
<dbReference type="GeneID" id="106459062"/>
<dbReference type="Gene3D" id="3.90.180.10">
    <property type="entry name" value="Medium-chain alcohol dehydrogenases, catalytic domain"/>
    <property type="match status" value="1"/>
</dbReference>
<gene>
    <name evidence="8 9 10" type="primary">LOC106459062</name>
</gene>
<evidence type="ECO:0000256" key="1">
    <source>
        <dbReference type="ARBA" id="ARBA00004173"/>
    </source>
</evidence>
<dbReference type="Gene3D" id="3.40.50.720">
    <property type="entry name" value="NAD(P)-binding Rossmann-like Domain"/>
    <property type="match status" value="1"/>
</dbReference>
<evidence type="ECO:0000256" key="2">
    <source>
        <dbReference type="ARBA" id="ARBA00010371"/>
    </source>
</evidence>
<dbReference type="PANTHER" id="PTHR11695">
    <property type="entry name" value="ALCOHOL DEHYDROGENASE RELATED"/>
    <property type="match status" value="1"/>
</dbReference>
<evidence type="ECO:0000313" key="9">
    <source>
        <dbReference type="RefSeq" id="XP_022241268.1"/>
    </source>
</evidence>
<dbReference type="Proteomes" id="UP000694941">
    <property type="component" value="Unplaced"/>
</dbReference>
<dbReference type="InterPro" id="IPR020843">
    <property type="entry name" value="ER"/>
</dbReference>
<dbReference type="SMART" id="SM00829">
    <property type="entry name" value="PKS_ER"/>
    <property type="match status" value="1"/>
</dbReference>
<protein>
    <submittedName>
        <fullName evidence="8 9">Reticulon-4-interacting protein 1 homolog, mitochondrial-like isoform X1</fullName>
    </submittedName>
</protein>
<dbReference type="Pfam" id="PF13602">
    <property type="entry name" value="ADH_zinc_N_2"/>
    <property type="match status" value="1"/>
</dbReference>
<evidence type="ECO:0000256" key="3">
    <source>
        <dbReference type="ARBA" id="ARBA00022946"/>
    </source>
</evidence>
<dbReference type="InterPro" id="IPR036291">
    <property type="entry name" value="NAD(P)-bd_dom_sf"/>
</dbReference>